<feature type="region of interest" description="Disordered" evidence="1">
    <location>
        <begin position="104"/>
        <end position="136"/>
    </location>
</feature>
<evidence type="ECO:0000313" key="2">
    <source>
        <dbReference type="EMBL" id="EED17237.1"/>
    </source>
</evidence>
<sequence>MEIDALSRIAAGLIVRVPDIATTELEPPQPEDIAIQKALDEVLEYHRVHRPKNTMKNYEPKQKEWKAWCKKMGFKEGGRYLPGDYVDEGKLLLFIKEEVASRPPRRGQRLKAERKRKRTAAEVLSEGPPSKRKREKISVPSMAFEELPVESDDDEACSELVLIYNTAHQTSLGLHNAARPQRVAMTALKTSIARGQHQRQYDEFTDCGLATIRDGYVASQIPNLTRKVWAQCLGQNQIEQQFHTQLCFLFGNSMLLRLSNRLPMELPGLFSMPLPNEGLKGKD</sequence>
<protein>
    <submittedName>
        <fullName evidence="2">Uncharacterized protein</fullName>
    </submittedName>
</protein>
<evidence type="ECO:0000313" key="3">
    <source>
        <dbReference type="Proteomes" id="UP000001745"/>
    </source>
</evidence>
<dbReference type="Proteomes" id="UP000001745">
    <property type="component" value="Unassembled WGS sequence"/>
</dbReference>
<proteinExistence type="predicted"/>
<feature type="compositionally biased region" description="Basic residues" evidence="1">
    <location>
        <begin position="104"/>
        <end position="118"/>
    </location>
</feature>
<keyword evidence="3" id="KW-1185">Reference proteome</keyword>
<dbReference type="RefSeq" id="XP_002484471.1">
    <property type="nucleotide sequence ID" value="XM_002484426.1"/>
</dbReference>
<dbReference type="VEuPathDB" id="FungiDB:TSTA_022910"/>
<dbReference type="HOGENOM" id="CLU_1042737_0_0_1"/>
<dbReference type="InParanoid" id="B8MEV4"/>
<dbReference type="GeneID" id="8107128"/>
<reference evidence="3" key="1">
    <citation type="journal article" date="2015" name="Genome Announc.">
        <title>Genome sequence of the AIDS-associated pathogen Penicillium marneffei (ATCC18224) and its near taxonomic relative Talaromyces stipitatus (ATCC10500).</title>
        <authorList>
            <person name="Nierman W.C."/>
            <person name="Fedorova-Abrams N.D."/>
            <person name="Andrianopoulos A."/>
        </authorList>
    </citation>
    <scope>NUCLEOTIDE SEQUENCE [LARGE SCALE GENOMIC DNA]</scope>
    <source>
        <strain evidence="3">ATCC 10500 / CBS 375.48 / QM 6759 / NRRL 1006</strain>
    </source>
</reference>
<organism evidence="2 3">
    <name type="scientific">Talaromyces stipitatus (strain ATCC 10500 / CBS 375.48 / QM 6759 / NRRL 1006)</name>
    <name type="common">Penicillium stipitatum</name>
    <dbReference type="NCBI Taxonomy" id="441959"/>
    <lineage>
        <taxon>Eukaryota</taxon>
        <taxon>Fungi</taxon>
        <taxon>Dikarya</taxon>
        <taxon>Ascomycota</taxon>
        <taxon>Pezizomycotina</taxon>
        <taxon>Eurotiomycetes</taxon>
        <taxon>Eurotiomycetidae</taxon>
        <taxon>Eurotiales</taxon>
        <taxon>Trichocomaceae</taxon>
        <taxon>Talaromyces</taxon>
        <taxon>Talaromyces sect. Talaromyces</taxon>
    </lineage>
</organism>
<gene>
    <name evidence="2" type="ORF">TSTA_022910</name>
</gene>
<dbReference type="eggNOG" id="ENOG502RUBH">
    <property type="taxonomic scope" value="Eukaryota"/>
</dbReference>
<name>B8MEV4_TALSN</name>
<dbReference type="AlphaFoldDB" id="B8MEV4"/>
<dbReference type="PhylomeDB" id="B8MEV4"/>
<evidence type="ECO:0000256" key="1">
    <source>
        <dbReference type="SAM" id="MobiDB-lite"/>
    </source>
</evidence>
<accession>B8MEV4</accession>
<dbReference type="OrthoDB" id="4325529at2759"/>
<dbReference type="EMBL" id="EQ962656">
    <property type="protein sequence ID" value="EED17237.1"/>
    <property type="molecule type" value="Genomic_DNA"/>
</dbReference>